<comment type="catalytic activity">
    <reaction evidence="21">
        <text>7,8-dihydropteroate + L-glutamate + ATP = 7,8-dihydrofolate + ADP + phosphate + H(+)</text>
        <dbReference type="Rhea" id="RHEA:23584"/>
        <dbReference type="ChEBI" id="CHEBI:15378"/>
        <dbReference type="ChEBI" id="CHEBI:17839"/>
        <dbReference type="ChEBI" id="CHEBI:29985"/>
        <dbReference type="ChEBI" id="CHEBI:30616"/>
        <dbReference type="ChEBI" id="CHEBI:43474"/>
        <dbReference type="ChEBI" id="CHEBI:57451"/>
        <dbReference type="ChEBI" id="CHEBI:456216"/>
        <dbReference type="EC" id="6.3.2.12"/>
    </reaction>
</comment>
<evidence type="ECO:0000256" key="1">
    <source>
        <dbReference type="ARBA" id="ARBA00001946"/>
    </source>
</evidence>
<dbReference type="SUPFAM" id="SSF53623">
    <property type="entry name" value="MurD-like peptide ligases, catalytic domain"/>
    <property type="match status" value="1"/>
</dbReference>
<dbReference type="GO" id="GO:0005524">
    <property type="term" value="F:ATP binding"/>
    <property type="evidence" value="ECO:0007669"/>
    <property type="project" value="UniProtKB-KW"/>
</dbReference>
<evidence type="ECO:0000256" key="21">
    <source>
        <dbReference type="ARBA" id="ARBA00049161"/>
    </source>
</evidence>
<evidence type="ECO:0000256" key="10">
    <source>
        <dbReference type="ARBA" id="ARBA00022723"/>
    </source>
</evidence>
<evidence type="ECO:0000256" key="6">
    <source>
        <dbReference type="ARBA" id="ARBA00013023"/>
    </source>
</evidence>
<sequence>MKDPAAVLARLAERRPALIDLGLDRMKDALARLGDPHRRLPPVIHVAGTNGKGSTVAYIRAILEAAGNSVHVYTSPHLVRFNERIVLAGREIDDAHLCDALERCDRDVGPKALTFFEATTCAAFLAFAETPADYLVLEVGLGGRLDATNVIDAPLATAVAPVALDHQQFLGDTLAAIAGEKAGIFRAGAPAVVGPQTPEAMQVFEARANAVGAPFFAYGLGWNAFLEHGRLVYQDDDGLSDLDPPRLPGVHQIANAGLAVATVKAAGLGFDDNILSAGVVSARWPARLQRLRRGPIVDFARARFGDEAEIWLDGGHNPHAARAVAAAMADMEEKAPRPLVLIAGMQANKDQEGFFAAFAGVASAVFTVRADHDGAAPPEDVAAAAERAGLPARPCASIEEALRLAVGESRAPARLLICGSLYLAGEVLRENG</sequence>
<dbReference type="EC" id="6.3.2.12" evidence="6"/>
<dbReference type="PANTHER" id="PTHR11136:SF0">
    <property type="entry name" value="DIHYDROFOLATE SYNTHETASE-RELATED"/>
    <property type="match status" value="1"/>
</dbReference>
<evidence type="ECO:0000256" key="19">
    <source>
        <dbReference type="ARBA" id="ARBA00047808"/>
    </source>
</evidence>
<comment type="catalytic activity">
    <reaction evidence="18">
        <text>(6S)-5,6,7,8-tetrahydrofolyl-(gamma-L-Glu)(n) + L-glutamate + ATP = (6S)-5,6,7,8-tetrahydrofolyl-(gamma-L-Glu)(n+1) + ADP + phosphate + H(+)</text>
        <dbReference type="Rhea" id="RHEA:10580"/>
        <dbReference type="Rhea" id="RHEA-COMP:14738"/>
        <dbReference type="Rhea" id="RHEA-COMP:14740"/>
        <dbReference type="ChEBI" id="CHEBI:15378"/>
        <dbReference type="ChEBI" id="CHEBI:29985"/>
        <dbReference type="ChEBI" id="CHEBI:30616"/>
        <dbReference type="ChEBI" id="CHEBI:43474"/>
        <dbReference type="ChEBI" id="CHEBI:141005"/>
        <dbReference type="ChEBI" id="CHEBI:456216"/>
        <dbReference type="EC" id="6.3.2.17"/>
    </reaction>
</comment>
<keyword evidence="11 22" id="KW-0547">Nucleotide-binding</keyword>
<comment type="similarity">
    <text evidence="5 22">Belongs to the folylpolyglutamate synthase family.</text>
</comment>
<dbReference type="EMBL" id="FZQA01000001">
    <property type="protein sequence ID" value="SNT68166.1"/>
    <property type="molecule type" value="Genomic_DNA"/>
</dbReference>
<keyword evidence="26" id="KW-1185">Reference proteome</keyword>
<evidence type="ECO:0000313" key="26">
    <source>
        <dbReference type="Proteomes" id="UP000198346"/>
    </source>
</evidence>
<comment type="pathway">
    <text evidence="4">Cofactor biosynthesis; tetrahydrofolylpolyglutamate biosynthesis.</text>
</comment>
<evidence type="ECO:0000256" key="5">
    <source>
        <dbReference type="ARBA" id="ARBA00008276"/>
    </source>
</evidence>
<feature type="domain" description="Mur ligase central" evidence="24">
    <location>
        <begin position="46"/>
        <end position="262"/>
    </location>
</feature>
<dbReference type="EC" id="6.3.2.17" evidence="7"/>
<dbReference type="RefSeq" id="WP_200815209.1">
    <property type="nucleotide sequence ID" value="NZ_FZQA01000001.1"/>
</dbReference>
<reference evidence="25 26" key="1">
    <citation type="submission" date="2017-07" db="EMBL/GenBank/DDBJ databases">
        <authorList>
            <person name="Sun Z.S."/>
            <person name="Albrecht U."/>
            <person name="Echele G."/>
            <person name="Lee C.C."/>
        </authorList>
    </citation>
    <scope>NUCLEOTIDE SEQUENCE [LARGE SCALE GENOMIC DNA]</scope>
    <source>
        <strain evidence="25 26">CGMCC 1.12710</strain>
    </source>
</reference>
<evidence type="ECO:0000256" key="8">
    <source>
        <dbReference type="ARBA" id="ARBA00019357"/>
    </source>
</evidence>
<organism evidence="25 26">
    <name type="scientific">Amphiplicatus metriothermophilus</name>
    <dbReference type="NCBI Taxonomy" id="1519374"/>
    <lineage>
        <taxon>Bacteria</taxon>
        <taxon>Pseudomonadati</taxon>
        <taxon>Pseudomonadota</taxon>
        <taxon>Alphaproteobacteria</taxon>
        <taxon>Parvularculales</taxon>
        <taxon>Parvularculaceae</taxon>
        <taxon>Amphiplicatus</taxon>
    </lineage>
</organism>
<dbReference type="GO" id="GO:0046654">
    <property type="term" value="P:tetrahydrofolate biosynthetic process"/>
    <property type="evidence" value="ECO:0007669"/>
    <property type="project" value="UniProtKB-UniPathway"/>
</dbReference>
<dbReference type="PROSITE" id="PS01012">
    <property type="entry name" value="FOLYLPOLYGLU_SYNT_2"/>
    <property type="match status" value="1"/>
</dbReference>
<accession>A0A239PK45</accession>
<evidence type="ECO:0000256" key="16">
    <source>
        <dbReference type="ARBA" id="ARBA00030592"/>
    </source>
</evidence>
<comment type="cofactor">
    <cofactor evidence="1">
        <name>Mg(2+)</name>
        <dbReference type="ChEBI" id="CHEBI:18420"/>
    </cofactor>
</comment>
<name>A0A239PK45_9PROT</name>
<evidence type="ECO:0000256" key="4">
    <source>
        <dbReference type="ARBA" id="ARBA00005150"/>
    </source>
</evidence>
<dbReference type="Pfam" id="PF02875">
    <property type="entry name" value="Mur_ligase_C"/>
    <property type="match status" value="1"/>
</dbReference>
<gene>
    <name evidence="25" type="ORF">SAMN06297382_0662</name>
</gene>
<dbReference type="PIRSF" id="PIRSF001563">
    <property type="entry name" value="Folylpolyglu_synth"/>
    <property type="match status" value="1"/>
</dbReference>
<feature type="domain" description="Mur ligase C-terminal" evidence="23">
    <location>
        <begin position="308"/>
        <end position="420"/>
    </location>
</feature>
<evidence type="ECO:0000259" key="24">
    <source>
        <dbReference type="Pfam" id="PF08245"/>
    </source>
</evidence>
<evidence type="ECO:0000256" key="7">
    <source>
        <dbReference type="ARBA" id="ARBA00013025"/>
    </source>
</evidence>
<evidence type="ECO:0000256" key="3">
    <source>
        <dbReference type="ARBA" id="ARBA00004799"/>
    </source>
</evidence>
<dbReference type="PANTHER" id="PTHR11136">
    <property type="entry name" value="FOLYLPOLYGLUTAMATE SYNTHASE-RELATED"/>
    <property type="match status" value="1"/>
</dbReference>
<comment type="catalytic activity">
    <reaction evidence="19">
        <text>10-formyltetrahydrofolyl-(gamma-L-Glu)(n) + L-glutamate + ATP = 10-formyltetrahydrofolyl-(gamma-L-Glu)(n+1) + ADP + phosphate + H(+)</text>
        <dbReference type="Rhea" id="RHEA:51904"/>
        <dbReference type="Rhea" id="RHEA-COMP:13088"/>
        <dbReference type="Rhea" id="RHEA-COMP:14300"/>
        <dbReference type="ChEBI" id="CHEBI:15378"/>
        <dbReference type="ChEBI" id="CHEBI:29985"/>
        <dbReference type="ChEBI" id="CHEBI:30616"/>
        <dbReference type="ChEBI" id="CHEBI:43474"/>
        <dbReference type="ChEBI" id="CHEBI:134413"/>
        <dbReference type="ChEBI" id="CHEBI:456216"/>
        <dbReference type="EC" id="6.3.2.17"/>
    </reaction>
</comment>
<keyword evidence="13" id="KW-0460">Magnesium</keyword>
<dbReference type="InterPro" id="IPR018109">
    <property type="entry name" value="Folylpolyglutamate_synth_CS"/>
</dbReference>
<dbReference type="FunFam" id="3.40.1190.10:FF:000011">
    <property type="entry name" value="Folylpolyglutamate synthase/dihydrofolate synthase"/>
    <property type="match status" value="1"/>
</dbReference>
<evidence type="ECO:0000256" key="18">
    <source>
        <dbReference type="ARBA" id="ARBA00047493"/>
    </source>
</evidence>
<evidence type="ECO:0000256" key="2">
    <source>
        <dbReference type="ARBA" id="ARBA00002714"/>
    </source>
</evidence>
<dbReference type="GO" id="GO:0005737">
    <property type="term" value="C:cytoplasm"/>
    <property type="evidence" value="ECO:0007669"/>
    <property type="project" value="TreeGrafter"/>
</dbReference>
<dbReference type="GO" id="GO:0008841">
    <property type="term" value="F:dihydrofolate synthase activity"/>
    <property type="evidence" value="ECO:0007669"/>
    <property type="project" value="UniProtKB-EC"/>
</dbReference>
<dbReference type="InterPro" id="IPR001645">
    <property type="entry name" value="Folylpolyglutamate_synth"/>
</dbReference>
<evidence type="ECO:0000256" key="22">
    <source>
        <dbReference type="PIRNR" id="PIRNR001563"/>
    </source>
</evidence>
<dbReference type="Gene3D" id="3.90.190.20">
    <property type="entry name" value="Mur ligase, C-terminal domain"/>
    <property type="match status" value="1"/>
</dbReference>
<evidence type="ECO:0000256" key="11">
    <source>
        <dbReference type="ARBA" id="ARBA00022741"/>
    </source>
</evidence>
<dbReference type="Gene3D" id="3.40.1190.10">
    <property type="entry name" value="Mur-like, catalytic domain"/>
    <property type="match status" value="1"/>
</dbReference>
<comment type="catalytic activity">
    <reaction evidence="20">
        <text>(6R)-5,10-methylenetetrahydrofolyl-(gamma-L-Glu)(n) + L-glutamate + ATP = (6R)-5,10-methylenetetrahydrofolyl-(gamma-L-Glu)(n+1) + ADP + phosphate + H(+)</text>
        <dbReference type="Rhea" id="RHEA:51912"/>
        <dbReference type="Rhea" id="RHEA-COMP:13257"/>
        <dbReference type="Rhea" id="RHEA-COMP:13258"/>
        <dbReference type="ChEBI" id="CHEBI:15378"/>
        <dbReference type="ChEBI" id="CHEBI:29985"/>
        <dbReference type="ChEBI" id="CHEBI:30616"/>
        <dbReference type="ChEBI" id="CHEBI:43474"/>
        <dbReference type="ChEBI" id="CHEBI:136572"/>
        <dbReference type="ChEBI" id="CHEBI:456216"/>
        <dbReference type="EC" id="6.3.2.17"/>
    </reaction>
</comment>
<protein>
    <recommendedName>
        <fullName evidence="8">Dihydrofolate synthase/folylpolyglutamate synthase</fullName>
        <ecNumber evidence="6">6.3.2.12</ecNumber>
        <ecNumber evidence="7">6.3.2.17</ecNumber>
    </recommendedName>
    <alternativeName>
        <fullName evidence="17">Folylpoly-gamma-glutamate synthetase-dihydrofolate synthetase</fullName>
    </alternativeName>
    <alternativeName>
        <fullName evidence="15">Folylpolyglutamate synthetase</fullName>
    </alternativeName>
    <alternativeName>
        <fullName evidence="16">Tetrahydrofolylpolyglutamate synthase</fullName>
    </alternativeName>
</protein>
<dbReference type="InterPro" id="IPR013221">
    <property type="entry name" value="Mur_ligase_cen"/>
</dbReference>
<dbReference type="AlphaFoldDB" id="A0A239PK45"/>
<evidence type="ECO:0000256" key="9">
    <source>
        <dbReference type="ARBA" id="ARBA00022598"/>
    </source>
</evidence>
<dbReference type="UniPathway" id="UPA00077">
    <property type="reaction ID" value="UER00157"/>
</dbReference>
<keyword evidence="12 22" id="KW-0067">ATP-binding</keyword>
<dbReference type="InterPro" id="IPR036565">
    <property type="entry name" value="Mur-like_cat_sf"/>
</dbReference>
<comment type="pathway">
    <text evidence="3">Cofactor biosynthesis; tetrahydrofolate biosynthesis; 7,8-dihydrofolate from 2-amino-4-hydroxy-6-hydroxymethyl-7,8-dihydropteridine diphosphate and 4-aminobenzoate: step 2/2.</text>
</comment>
<evidence type="ECO:0000256" key="15">
    <source>
        <dbReference type="ARBA" id="ARBA00030048"/>
    </source>
</evidence>
<keyword evidence="9 22" id="KW-0436">Ligase</keyword>
<evidence type="ECO:0000256" key="20">
    <source>
        <dbReference type="ARBA" id="ARBA00049035"/>
    </source>
</evidence>
<evidence type="ECO:0000256" key="12">
    <source>
        <dbReference type="ARBA" id="ARBA00022840"/>
    </source>
</evidence>
<evidence type="ECO:0000313" key="25">
    <source>
        <dbReference type="EMBL" id="SNT68166.1"/>
    </source>
</evidence>
<dbReference type="Proteomes" id="UP000198346">
    <property type="component" value="Unassembled WGS sequence"/>
</dbReference>
<evidence type="ECO:0000256" key="14">
    <source>
        <dbReference type="ARBA" id="ARBA00022909"/>
    </source>
</evidence>
<dbReference type="InterPro" id="IPR036615">
    <property type="entry name" value="Mur_ligase_C_dom_sf"/>
</dbReference>
<dbReference type="NCBIfam" id="TIGR01499">
    <property type="entry name" value="folC"/>
    <property type="match status" value="1"/>
</dbReference>
<dbReference type="Pfam" id="PF08245">
    <property type="entry name" value="Mur_ligase_M"/>
    <property type="match status" value="1"/>
</dbReference>
<proteinExistence type="inferred from homology"/>
<evidence type="ECO:0000259" key="23">
    <source>
        <dbReference type="Pfam" id="PF02875"/>
    </source>
</evidence>
<dbReference type="GO" id="GO:0046656">
    <property type="term" value="P:folic acid biosynthetic process"/>
    <property type="evidence" value="ECO:0007669"/>
    <property type="project" value="UniProtKB-KW"/>
</dbReference>
<dbReference type="GO" id="GO:0046872">
    <property type="term" value="F:metal ion binding"/>
    <property type="evidence" value="ECO:0007669"/>
    <property type="project" value="UniProtKB-KW"/>
</dbReference>
<keyword evidence="14" id="KW-0289">Folate biosynthesis</keyword>
<evidence type="ECO:0000256" key="13">
    <source>
        <dbReference type="ARBA" id="ARBA00022842"/>
    </source>
</evidence>
<dbReference type="SUPFAM" id="SSF53244">
    <property type="entry name" value="MurD-like peptide ligases, peptide-binding domain"/>
    <property type="match status" value="1"/>
</dbReference>
<keyword evidence="10" id="KW-0479">Metal-binding</keyword>
<dbReference type="GO" id="GO:0004326">
    <property type="term" value="F:tetrahydrofolylpolyglutamate synthase activity"/>
    <property type="evidence" value="ECO:0007669"/>
    <property type="project" value="UniProtKB-EC"/>
</dbReference>
<dbReference type="InterPro" id="IPR004101">
    <property type="entry name" value="Mur_ligase_C"/>
</dbReference>
<comment type="function">
    <text evidence="2">Functions in two distinct reactions of the de novo folate biosynthetic pathway. Catalyzes the addition of a glutamate residue to dihydropteroate (7,8-dihydropteroate or H2Pte) to form dihydrofolate (7,8-dihydrofolate monoglutamate or H2Pte-Glu). Also catalyzes successive additions of L-glutamate to tetrahydrofolate or 10-formyltetrahydrofolate or 5,10-methylenetetrahydrofolate, leading to folylpolyglutamate derivatives.</text>
</comment>
<evidence type="ECO:0000256" key="17">
    <source>
        <dbReference type="ARBA" id="ARBA00032510"/>
    </source>
</evidence>